<dbReference type="InterPro" id="IPR003646">
    <property type="entry name" value="SH3-like_bac-type"/>
</dbReference>
<dbReference type="Proteomes" id="UP000185911">
    <property type="component" value="Unassembled WGS sequence"/>
</dbReference>
<evidence type="ECO:0000259" key="1">
    <source>
        <dbReference type="PROSITE" id="PS51781"/>
    </source>
</evidence>
<evidence type="ECO:0000313" key="3">
    <source>
        <dbReference type="EMBL" id="OLP05016.1"/>
    </source>
</evidence>
<dbReference type="InterPro" id="IPR010466">
    <property type="entry name" value="DUF1058"/>
</dbReference>
<dbReference type="EMBL" id="MSYM01000018">
    <property type="protein sequence ID" value="OLP05008.1"/>
    <property type="molecule type" value="Genomic_DNA"/>
</dbReference>
<protein>
    <submittedName>
        <fullName evidence="3">Bacterial SH3 domain protein, peptide-binding protein</fullName>
    </submittedName>
    <submittedName>
        <fullName evidence="2">SH3 domain-containing peptide-binding protein</fullName>
    </submittedName>
</protein>
<proteinExistence type="predicted"/>
<evidence type="ECO:0000313" key="4">
    <source>
        <dbReference type="Proteomes" id="UP000185911"/>
    </source>
</evidence>
<dbReference type="PROSITE" id="PS51781">
    <property type="entry name" value="SH3B"/>
    <property type="match status" value="1"/>
</dbReference>
<dbReference type="Gene3D" id="2.30.30.40">
    <property type="entry name" value="SH3 Domains"/>
    <property type="match status" value="1"/>
</dbReference>
<dbReference type="AlphaFoldDB" id="A0A1Q8YAF5"/>
<dbReference type="STRING" id="81479.RA876_12945"/>
<gene>
    <name evidence="2" type="ORF">BLL52_3828</name>
    <name evidence="3" type="ORF">BLL52_3836</name>
</gene>
<organism evidence="2 4">
    <name type="scientific">Rhodoferax antarcticus ANT.BR</name>
    <dbReference type="NCBI Taxonomy" id="1111071"/>
    <lineage>
        <taxon>Bacteria</taxon>
        <taxon>Pseudomonadati</taxon>
        <taxon>Pseudomonadota</taxon>
        <taxon>Betaproteobacteria</taxon>
        <taxon>Burkholderiales</taxon>
        <taxon>Comamonadaceae</taxon>
        <taxon>Rhodoferax</taxon>
    </lineage>
</organism>
<comment type="caution">
    <text evidence="2">The sequence shown here is derived from an EMBL/GenBank/DDBJ whole genome shotgun (WGS) entry which is preliminary data.</text>
</comment>
<name>A0A1Q8YAF5_9BURK</name>
<sequence length="93" mass="10774">MRVLKRQGKWVQVQDFENDRGWVYAPLTSRTPYHIVKANVANIRTGPGTKYRVIARASRGDLLRTKAKKTGWVKVEQSNGQMGWMSKKLVWGW</sequence>
<accession>A0A1Q8YAF5</accession>
<reference evidence="2 4" key="1">
    <citation type="submission" date="2017-01" db="EMBL/GenBank/DDBJ databases">
        <title>Genome sequence of Rhodoferax antarcticus ANT.BR, a psychrophilic purple nonsulfur bacterium from an Antarctic microbial mat.</title>
        <authorList>
            <person name="Baker J."/>
            <person name="Riester C."/>
            <person name="Skinner B."/>
            <person name="Newell A."/>
            <person name="Swingley W."/>
            <person name="Madigan M."/>
            <person name="Jung D."/>
            <person name="Asao M."/>
            <person name="Chen M."/>
            <person name="Loughlin P."/>
            <person name="Pan H."/>
            <person name="Lin S."/>
            <person name="Li N."/>
            <person name="Shaw J."/>
            <person name="Prado M."/>
            <person name="Sherman C."/>
            <person name="Li X."/>
            <person name="Tang J."/>
            <person name="Blankenship R."/>
            <person name="Zhao T."/>
            <person name="Touchman J."/>
            <person name="Sattley M."/>
        </authorList>
    </citation>
    <scope>NUCLEOTIDE SEQUENCE [LARGE SCALE GENOMIC DNA]</scope>
    <source>
        <strain evidence="2 4">ANT.BR</strain>
    </source>
</reference>
<dbReference type="Pfam" id="PF06347">
    <property type="entry name" value="SH3_4"/>
    <property type="match status" value="2"/>
</dbReference>
<dbReference type="EMBL" id="MSYM01000018">
    <property type="protein sequence ID" value="OLP05016.1"/>
    <property type="molecule type" value="Genomic_DNA"/>
</dbReference>
<evidence type="ECO:0000313" key="2">
    <source>
        <dbReference type="EMBL" id="OLP05008.1"/>
    </source>
</evidence>
<keyword evidence="4" id="KW-1185">Reference proteome</keyword>
<dbReference type="SMART" id="SM00287">
    <property type="entry name" value="SH3b"/>
    <property type="match status" value="1"/>
</dbReference>
<feature type="domain" description="SH3b" evidence="1">
    <location>
        <begin position="31"/>
        <end position="93"/>
    </location>
</feature>